<evidence type="ECO:0000313" key="3">
    <source>
        <dbReference type="Proteomes" id="UP001152799"/>
    </source>
</evidence>
<dbReference type="OrthoDB" id="49058at2759"/>
<dbReference type="Pfam" id="PF16531">
    <property type="entry name" value="SAS-6_N"/>
    <property type="match status" value="1"/>
</dbReference>
<keyword evidence="3" id="KW-1185">Reference proteome</keyword>
<dbReference type="Gene3D" id="2.170.210.20">
    <property type="entry name" value="Spindle assembly abnormal protein 6, N-terminal domain"/>
    <property type="match status" value="1"/>
</dbReference>
<dbReference type="AlphaFoldDB" id="A0A9N9MB75"/>
<name>A0A9N9MB75_9CUCU</name>
<reference evidence="2" key="1">
    <citation type="submission" date="2022-01" db="EMBL/GenBank/DDBJ databases">
        <authorList>
            <person name="King R."/>
        </authorList>
    </citation>
    <scope>NUCLEOTIDE SEQUENCE</scope>
</reference>
<sequence length="154" mass="18229">MANEKPYKFNENIIVPVVQSNGRVEEKGLYITIWEDADMDRLQIQIRDWTNHSFNYIDFVDPENFEVMRSAQSLEMNFSGFKENIVAMLRQYQEDKMSLECHIFGRKCTLIFYMKAKMGYLVLLTVDLKLDETIDESQSEEQEFQVGFSKRNLV</sequence>
<proteinExistence type="predicted"/>
<dbReference type="EMBL" id="OU892277">
    <property type="protein sequence ID" value="CAG9759430.1"/>
    <property type="molecule type" value="Genomic_DNA"/>
</dbReference>
<feature type="domain" description="Spindle assembly abnormal protein 6 N-terminal" evidence="1">
    <location>
        <begin position="32"/>
        <end position="127"/>
    </location>
</feature>
<dbReference type="Proteomes" id="UP001152799">
    <property type="component" value="Chromosome 1"/>
</dbReference>
<accession>A0A9N9MB75</accession>
<evidence type="ECO:0000259" key="1">
    <source>
        <dbReference type="Pfam" id="PF16531"/>
    </source>
</evidence>
<protein>
    <recommendedName>
        <fullName evidence="1">Spindle assembly abnormal protein 6 N-terminal domain-containing protein</fullName>
    </recommendedName>
</protein>
<gene>
    <name evidence="2" type="ORF">CEUTPL_LOCUS182</name>
</gene>
<dbReference type="InterPro" id="IPR032396">
    <property type="entry name" value="SAS-6_N"/>
</dbReference>
<dbReference type="InterPro" id="IPR038558">
    <property type="entry name" value="SAS-6_N_sf"/>
</dbReference>
<evidence type="ECO:0000313" key="2">
    <source>
        <dbReference type="EMBL" id="CAG9759430.1"/>
    </source>
</evidence>
<organism evidence="2 3">
    <name type="scientific">Ceutorhynchus assimilis</name>
    <name type="common">cabbage seed weevil</name>
    <dbReference type="NCBI Taxonomy" id="467358"/>
    <lineage>
        <taxon>Eukaryota</taxon>
        <taxon>Metazoa</taxon>
        <taxon>Ecdysozoa</taxon>
        <taxon>Arthropoda</taxon>
        <taxon>Hexapoda</taxon>
        <taxon>Insecta</taxon>
        <taxon>Pterygota</taxon>
        <taxon>Neoptera</taxon>
        <taxon>Endopterygota</taxon>
        <taxon>Coleoptera</taxon>
        <taxon>Polyphaga</taxon>
        <taxon>Cucujiformia</taxon>
        <taxon>Curculionidae</taxon>
        <taxon>Ceutorhynchinae</taxon>
        <taxon>Ceutorhynchus</taxon>
    </lineage>
</organism>